<evidence type="ECO:0000256" key="4">
    <source>
        <dbReference type="ARBA" id="ARBA00022737"/>
    </source>
</evidence>
<dbReference type="EMBL" id="OU963871">
    <property type="protein sequence ID" value="CAH0383405.1"/>
    <property type="molecule type" value="Genomic_DNA"/>
</dbReference>
<feature type="compositionally biased region" description="Polar residues" evidence="8">
    <location>
        <begin position="1733"/>
        <end position="1743"/>
    </location>
</feature>
<dbReference type="Pfam" id="PF00168">
    <property type="entry name" value="C2"/>
    <property type="match status" value="4"/>
</dbReference>
<feature type="transmembrane region" description="Helical" evidence="9">
    <location>
        <begin position="2752"/>
        <end position="2773"/>
    </location>
</feature>
<feature type="compositionally biased region" description="Basic residues" evidence="8">
    <location>
        <begin position="1708"/>
        <end position="1728"/>
    </location>
</feature>
<feature type="compositionally biased region" description="Polar residues" evidence="8">
    <location>
        <begin position="1623"/>
        <end position="1641"/>
    </location>
</feature>
<feature type="compositionally biased region" description="Basic and acidic residues" evidence="8">
    <location>
        <begin position="829"/>
        <end position="842"/>
    </location>
</feature>
<feature type="compositionally biased region" description="Basic and acidic residues" evidence="8">
    <location>
        <begin position="1138"/>
        <end position="1148"/>
    </location>
</feature>
<keyword evidence="6 9" id="KW-1133">Transmembrane helix</keyword>
<feature type="transmembrane region" description="Helical" evidence="9">
    <location>
        <begin position="2725"/>
        <end position="2746"/>
    </location>
</feature>
<reference evidence="11" key="1">
    <citation type="submission" date="2021-12" db="EMBL/GenBank/DDBJ databases">
        <authorList>
            <person name="King R."/>
        </authorList>
    </citation>
    <scope>NUCLEOTIDE SEQUENCE</scope>
</reference>
<feature type="region of interest" description="Disordered" evidence="8">
    <location>
        <begin position="1540"/>
        <end position="1770"/>
    </location>
</feature>
<evidence type="ECO:0000313" key="11">
    <source>
        <dbReference type="EMBL" id="CAH0383405.1"/>
    </source>
</evidence>
<feature type="compositionally biased region" description="Polar residues" evidence="8">
    <location>
        <begin position="816"/>
        <end position="828"/>
    </location>
</feature>
<name>A0A9P0EZJ3_BEMTA</name>
<dbReference type="KEGG" id="btab:109044403"/>
<evidence type="ECO:0000256" key="7">
    <source>
        <dbReference type="ARBA" id="ARBA00023136"/>
    </source>
</evidence>
<dbReference type="Pfam" id="PF16165">
    <property type="entry name" value="Ferlin_C"/>
    <property type="match status" value="1"/>
</dbReference>
<dbReference type="CDD" id="cd04037">
    <property type="entry name" value="C2E_Ferlin"/>
    <property type="match status" value="1"/>
</dbReference>
<feature type="compositionally biased region" description="Polar residues" evidence="8">
    <location>
        <begin position="1121"/>
        <end position="1136"/>
    </location>
</feature>
<dbReference type="PROSITE" id="PS50004">
    <property type="entry name" value="C2"/>
    <property type="match status" value="3"/>
</dbReference>
<feature type="compositionally biased region" description="Basic and acidic residues" evidence="8">
    <location>
        <begin position="938"/>
        <end position="947"/>
    </location>
</feature>
<protein>
    <recommendedName>
        <fullName evidence="10">C2 domain-containing protein</fullName>
    </recommendedName>
</protein>
<dbReference type="GO" id="GO:0016020">
    <property type="term" value="C:membrane"/>
    <property type="evidence" value="ECO:0007669"/>
    <property type="project" value="UniProtKB-SubCell"/>
</dbReference>
<feature type="domain" description="C2" evidence="10">
    <location>
        <begin position="1"/>
        <end position="118"/>
    </location>
</feature>
<feature type="region of interest" description="Disordered" evidence="8">
    <location>
        <begin position="907"/>
        <end position="965"/>
    </location>
</feature>
<dbReference type="SMART" id="SM01202">
    <property type="entry name" value="FerI"/>
    <property type="match status" value="1"/>
</dbReference>
<keyword evidence="3" id="KW-0479">Metal-binding</keyword>
<evidence type="ECO:0000256" key="9">
    <source>
        <dbReference type="SAM" id="Phobius"/>
    </source>
</evidence>
<dbReference type="Pfam" id="PF22901">
    <property type="entry name" value="dsrm_Ferlin"/>
    <property type="match status" value="1"/>
</dbReference>
<accession>A0A9P0EZJ3</accession>
<feature type="region of interest" description="Disordered" evidence="8">
    <location>
        <begin position="1121"/>
        <end position="1152"/>
    </location>
</feature>
<keyword evidence="2 9" id="KW-0812">Transmembrane</keyword>
<feature type="compositionally biased region" description="Basic and acidic residues" evidence="8">
    <location>
        <begin position="1748"/>
        <end position="1757"/>
    </location>
</feature>
<dbReference type="InterPro" id="IPR037724">
    <property type="entry name" value="C2E_Ferlin"/>
</dbReference>
<dbReference type="CDD" id="cd08374">
    <property type="entry name" value="C2F_Ferlin"/>
    <property type="match status" value="1"/>
</dbReference>
<dbReference type="Pfam" id="PF08150">
    <property type="entry name" value="FerB"/>
    <property type="match status" value="1"/>
</dbReference>
<gene>
    <name evidence="11" type="ORF">BEMITA_LOCUS2858</name>
</gene>
<feature type="region of interest" description="Disordered" evidence="8">
    <location>
        <begin position="816"/>
        <end position="889"/>
    </location>
</feature>
<feature type="domain" description="C2" evidence="10">
    <location>
        <begin position="2502"/>
        <end position="2647"/>
    </location>
</feature>
<dbReference type="InterPro" id="IPR032362">
    <property type="entry name" value="Ferlin_C"/>
</dbReference>
<feature type="compositionally biased region" description="Polar residues" evidence="8">
    <location>
        <begin position="847"/>
        <end position="857"/>
    </location>
</feature>
<feature type="compositionally biased region" description="Low complexity" evidence="8">
    <location>
        <begin position="858"/>
        <end position="873"/>
    </location>
</feature>
<dbReference type="InterPro" id="IPR000008">
    <property type="entry name" value="C2_dom"/>
</dbReference>
<dbReference type="GO" id="GO:0007009">
    <property type="term" value="P:plasma membrane organization"/>
    <property type="evidence" value="ECO:0007669"/>
    <property type="project" value="TreeGrafter"/>
</dbReference>
<comment type="subcellular location">
    <subcellularLocation>
        <location evidence="1">Membrane</location>
        <topology evidence="1">Single-pass membrane protein</topology>
    </subcellularLocation>
</comment>
<keyword evidence="12" id="KW-1185">Reference proteome</keyword>
<evidence type="ECO:0000256" key="3">
    <source>
        <dbReference type="ARBA" id="ARBA00022723"/>
    </source>
</evidence>
<feature type="compositionally biased region" description="Basic and acidic residues" evidence="8">
    <location>
        <begin position="1650"/>
        <end position="1676"/>
    </location>
</feature>
<feature type="compositionally biased region" description="Basic and acidic residues" evidence="8">
    <location>
        <begin position="879"/>
        <end position="889"/>
    </location>
</feature>
<keyword evidence="7 9" id="KW-0472">Membrane</keyword>
<sequence>MEVCDLITTPSQRPRNFAVVINVIEAKNLAWQHSDSYVSVKIGSEFRLTQTQRNTSRPFFNEFFTFDYFLPLDSLLEKRLTLSIKLGSRKALCIQKMLGNIRMDLGLVWIQKHHQFYHKWAPLTHPNKSSSQVQGYLKVDIAILEKGEFMRIPFFKGDTDFIQGNMLQPCPRDVADPMIGVYKIYIYSGSNFKSHHKKTLATDPQPTHSGKIDLVVSFAGFKVSTSSKMNAKKVYWDELFTFTEVYPPMYQVIKLSVRINGDEVCYRMIFMKDIWYCSATGYLPSFGPAYIHFYDDSRFYQGSVLLAITSEKMDSSLLPRHMLVCFQKHQLSGFDEKENLTFMDYIVFGTIFEVSMLRENLCPGKDLCVSMSIGSHGRSVIQNEESFNTTLQMECEPSVGGFWTLRIGKFKPCIFLRSSWPDAQYRFYMSNSLEKMASLMRKGLSSSRKQICVGNLALAHEQLDKMMEELRIMCSDNKSLPLGSTYQDKTRARAFQALLESIIKAISSHYWKETITEKFHTACGMLSHIEELVNDPQETFPDIVLNLWKNKELISNCRIPAKDILHADNDIWSGKSCGKVLTIFFKRTTEDAQLEVNGKVEIYLWLGLAANIGKCLERLPEGSEDLSGFYELPRYIRYPNSSIFECRAHIYQGQFELRNLRRGLDHFHPSIRIVMASETQTTQVVKHSVTPIWDEMLVFNRIVRHRSSNYLKEHPPAVVIELLHNSEEQEKLVGIATALPVVHLLADKNKPQSPPKMDWYSIYDGYNKRIGEILALFEYHQISDDASSLESEKNSVLKKTDSSVSYEEIIESNSSVFHESQSNLQNTPRTKETSQKMLKKDVPPTSVRLSNKEMQQISKKNSSESVSSEYSNSATTQRRHADEKLKRRDLGVKSSGSFMVIEFPPKAGAPEKKLHSPFRNIPFDDQTDASDKNSVSKKTAEVRRSTSERGGGSMMDRPKTRPFPKFGRFKREKRIRNVSYKKRIKESFGTSATISSVEESSDEIVLQRKNHFGNEVRDNPQINLFNQELLVSNQSPKTFQNGKREITKDPAGIKLKDAVFELWQSRKVLQEQRLLKKLPTPSPSFSEQLEQLNKNHDTYKVREEFVVPEKFKSLLEKNTMGVSTESGLQQSQTVTQEDLEKSEIESKSTNESGESIKYVNLSNTDVIECRMQGITNNSFENEVCLPENSLETTHEVDEVSKMRNFSPEDLKNIDFNNTNSSDFTQSSTFEKNKVLTGKQLILQRTASYRQLKQLRKVANVFGTNFESFPLEFDFFELKITKKGSEENIYFHKRNAEQEEIINWSDRSYLHKSNTENTEFQNCMGKNENAFTNQVAKMKTCLKKNCFKRKSISGRYVISGAAPIKTVESIMTRRFIYSRFKSHYKIKRRGFLHKIGQGLHSCSAKTASGMVRNFLSWSGIRNKYENFDSKSFYNLPLSQRTKRVDKLKTWKKNLRAGKDGGSLNVKQNKRWPLFFKQKNVHASNNFQELFLETRGKLTKLSSKHDYLELKRVVFDDSPESEESWSSKLSKQTFRVELTRNSAGEDFEKTQPSRSRKTAPVKTLQAKKSVARNKVDKKTSKLQSMKRPKKEKLRTKKSFNRLKKFKNPLKSKVKNRGRQFKNEPSARTSLKNFFSSSYPNQHSMLDKPYSSPKHDLKNEPHETNRSVKLNGVKDKRETVINVSNRSKSLKSDHSDRQIDQGSKRKDLKNIRKNFGRKVKKSYAAAKRKLLPKNTPVINDPNSGPTDVSALDDKNRKDSFDPLSNRPSPDSVIEVVDRESSTLTNSSISTTEDILSAGDGSKIQSLKKPRKLRTKEKSRLQTDRSSSNFLDKIEKEYQYYESVFNTSATSTNVLSRSDAVARYDAEVLRIPHGIRPIVQNYRLEILFWGLRNTKKTLILPTVTVTIADLSVESKRIRNVQNYPNFDQAPTKISITLPIEHLYQPSAIIKLHSLNICGRKRLRGWYVIKNLNDLKARMIKVEDWNRERNANQVLIKQEQLAQSETEADGERTEVDVESSAESSIKPLILQKESIQIQEEPKSFSTHIAPKVQAAARQAYNFPKWMWLKVHMLLSAIDDVLQQFFLYYFLRSIVVIVVFHVTAIISHFSWLWAPCRWIFEQSEESSDLELDNFTFETPLLYELKDVNAEDWWTKYFNSIETMGELKKNKLWLENKMNVFMCDCCQDLPTECRRIPKKNMVKAGLVIYNNELEKQPEFHEFQDVFKNYPLHKTGQPVSMDPRDNVTAIFKGAIVISPPVPENHFVTTHGDDASLGFLRHYPRSMKQPVVVRVYIVRAYNLHSHDWELKADPYVNIRLGNRKVASNRNEYVPSDLHPIFGKCFEIEAKFPRDNSLTVELMDFDKFKPDDTIGETTLDLEERYYSRYRGHCGLSQKYYSSGPFQWRDTMKPTEILQLLCNRHQARGPTYYYSSVIINSKRFHLTRVESDKPEDIKENLALSVLRRWHELPYIGYCLVPEHVETRSLYRRDKPGVAQGELEMWVDIFPKEPGGVLKPIVNIEPRKPIEMQLRVSILNTANCALKDEAIFSDKHSDLYVQGWLTGKGDTQKTDIHYYSLTGEGNFNWRFIFDFHWQAAEKMIYTYEDTMFGSELRKIPPRLHLQVWDSDKILSDDFIGKIILDLLKMPKPANAHRNVNLKMLDHEAPTINLFLERRVRGWWPLTDRSTKNKSNRIITGMLEAEIELLTMQEAKKNPAGRGHDEPNALPYPDRPEIAWNWITGIFSVFEYVIIPFIWRHKLVVTFFALVYFVVLFIYSFPGYAAKKFIGVK</sequence>
<dbReference type="SMART" id="SM00239">
    <property type="entry name" value="C2"/>
    <property type="match status" value="5"/>
</dbReference>
<keyword evidence="4" id="KW-0677">Repeat</keyword>
<dbReference type="SUPFAM" id="SSF49562">
    <property type="entry name" value="C2 domain (Calcium/lipid-binding domain, CaLB)"/>
    <property type="match status" value="4"/>
</dbReference>
<evidence type="ECO:0000256" key="8">
    <source>
        <dbReference type="SAM" id="MobiDB-lite"/>
    </source>
</evidence>
<dbReference type="PANTHER" id="PTHR12546:SF60">
    <property type="entry name" value="MISFIRE, ISOFORM F"/>
    <property type="match status" value="1"/>
</dbReference>
<evidence type="ECO:0000256" key="1">
    <source>
        <dbReference type="ARBA" id="ARBA00004167"/>
    </source>
</evidence>
<dbReference type="SMART" id="SM01201">
    <property type="entry name" value="FerB"/>
    <property type="match status" value="1"/>
</dbReference>
<dbReference type="InterPro" id="IPR012968">
    <property type="entry name" value="FerIin_dom"/>
</dbReference>
<dbReference type="InterPro" id="IPR012561">
    <property type="entry name" value="Ferlin_B-domain"/>
</dbReference>
<organism evidence="11 12">
    <name type="scientific">Bemisia tabaci</name>
    <name type="common">Sweetpotato whitefly</name>
    <name type="synonym">Aleurodes tabaci</name>
    <dbReference type="NCBI Taxonomy" id="7038"/>
    <lineage>
        <taxon>Eukaryota</taxon>
        <taxon>Metazoa</taxon>
        <taxon>Ecdysozoa</taxon>
        <taxon>Arthropoda</taxon>
        <taxon>Hexapoda</taxon>
        <taxon>Insecta</taxon>
        <taxon>Pterygota</taxon>
        <taxon>Neoptera</taxon>
        <taxon>Paraneoptera</taxon>
        <taxon>Hemiptera</taxon>
        <taxon>Sternorrhyncha</taxon>
        <taxon>Aleyrodoidea</taxon>
        <taxon>Aleyrodidae</taxon>
        <taxon>Aleyrodinae</taxon>
        <taxon>Bemisia</taxon>
    </lineage>
</organism>
<feature type="compositionally biased region" description="Basic residues" evidence="8">
    <location>
        <begin position="1582"/>
        <end position="1617"/>
    </location>
</feature>
<dbReference type="Gene3D" id="2.60.40.150">
    <property type="entry name" value="C2 domain"/>
    <property type="match status" value="3"/>
</dbReference>
<dbReference type="InterPro" id="IPR037725">
    <property type="entry name" value="C2F_Ferlin"/>
</dbReference>
<dbReference type="GO" id="GO:0046872">
    <property type="term" value="F:metal ion binding"/>
    <property type="evidence" value="ECO:0007669"/>
    <property type="project" value="UniProtKB-KW"/>
</dbReference>
<feature type="domain" description="C2" evidence="10">
    <location>
        <begin position="2264"/>
        <end position="2384"/>
    </location>
</feature>
<dbReference type="InterPro" id="IPR035892">
    <property type="entry name" value="C2_domain_sf"/>
</dbReference>
<evidence type="ECO:0000256" key="5">
    <source>
        <dbReference type="ARBA" id="ARBA00022837"/>
    </source>
</evidence>
<evidence type="ECO:0000256" key="6">
    <source>
        <dbReference type="ARBA" id="ARBA00022989"/>
    </source>
</evidence>
<evidence type="ECO:0000256" key="2">
    <source>
        <dbReference type="ARBA" id="ARBA00022692"/>
    </source>
</evidence>
<keyword evidence="5" id="KW-0106">Calcium</keyword>
<feature type="compositionally biased region" description="Basic and acidic residues" evidence="8">
    <location>
        <begin position="1687"/>
        <end position="1707"/>
    </location>
</feature>
<evidence type="ECO:0000259" key="10">
    <source>
        <dbReference type="PROSITE" id="PS50004"/>
    </source>
</evidence>
<evidence type="ECO:0000313" key="12">
    <source>
        <dbReference type="Proteomes" id="UP001152759"/>
    </source>
</evidence>
<dbReference type="InterPro" id="IPR055072">
    <property type="entry name" value="Ferlin_DSRM"/>
</dbReference>
<dbReference type="InterPro" id="IPR037721">
    <property type="entry name" value="Ferlin"/>
</dbReference>
<dbReference type="PANTHER" id="PTHR12546">
    <property type="entry name" value="FER-1-LIKE"/>
    <property type="match status" value="1"/>
</dbReference>
<dbReference type="Proteomes" id="UP001152759">
    <property type="component" value="Chromosome 10"/>
</dbReference>
<proteinExistence type="predicted"/>